<dbReference type="RefSeq" id="WP_138618323.1">
    <property type="nucleotide sequence ID" value="NZ_VCAO01000004.1"/>
</dbReference>
<dbReference type="EMBL" id="VCAO01000004">
    <property type="protein sequence ID" value="TMM47295.1"/>
    <property type="molecule type" value="Genomic_DNA"/>
</dbReference>
<feature type="signal peptide" evidence="1">
    <location>
        <begin position="1"/>
        <end position="20"/>
    </location>
</feature>
<accession>A0A5S3P595</accession>
<evidence type="ECO:0000256" key="1">
    <source>
        <dbReference type="SAM" id="SignalP"/>
    </source>
</evidence>
<keyword evidence="1" id="KW-0732">Signal</keyword>
<dbReference type="Proteomes" id="UP000309668">
    <property type="component" value="Unassembled WGS sequence"/>
</dbReference>
<dbReference type="OrthoDB" id="8060097at2"/>
<evidence type="ECO:0000313" key="2">
    <source>
        <dbReference type="EMBL" id="TMM47295.1"/>
    </source>
</evidence>
<organism evidence="2 3">
    <name type="scientific">Qipengyuania marisflavi</name>
    <dbReference type="NCBI Taxonomy" id="2486356"/>
    <lineage>
        <taxon>Bacteria</taxon>
        <taxon>Pseudomonadati</taxon>
        <taxon>Pseudomonadota</taxon>
        <taxon>Alphaproteobacteria</taxon>
        <taxon>Sphingomonadales</taxon>
        <taxon>Erythrobacteraceae</taxon>
        <taxon>Qipengyuania</taxon>
    </lineage>
</organism>
<sequence length="241" mass="24813">MAKKILAASALAVATLGAFAATPAQAGVVVKASGPSSAQYPVGKKLDDMSNVTLKDGDVITVLTSTGTRIIKGPGTHRVGARGKSKNTAFALLTRQRAGARVRTGAVRGSGSAMASTNPSLWNIDISQSGQMCVTEGETISFWRPSTDGAETYMFKAAQSDFHVHVMFSDGDATASISTEELPLGQNLAYEVSGPDGTAPSAMNFVVLDTAPDNAEDMAVTLAESGCTGQLDLLATKLAVN</sequence>
<gene>
    <name evidence="2" type="ORF">FEV51_09500</name>
</gene>
<evidence type="ECO:0000313" key="3">
    <source>
        <dbReference type="Proteomes" id="UP000309668"/>
    </source>
</evidence>
<name>A0A5S3P595_9SPHN</name>
<feature type="chain" id="PRO_5024363054" evidence="1">
    <location>
        <begin position="21"/>
        <end position="241"/>
    </location>
</feature>
<proteinExistence type="predicted"/>
<dbReference type="AlphaFoldDB" id="A0A5S3P595"/>
<protein>
    <submittedName>
        <fullName evidence="2">Uncharacterized protein</fullName>
    </submittedName>
</protein>
<comment type="caution">
    <text evidence="2">The sequence shown here is derived from an EMBL/GenBank/DDBJ whole genome shotgun (WGS) entry which is preliminary data.</text>
</comment>
<keyword evidence="3" id="KW-1185">Reference proteome</keyword>
<reference evidence="2 3" key="1">
    <citation type="submission" date="2019-05" db="EMBL/GenBank/DDBJ databases">
        <title>Erythrobacter marisflavi sp. nov., isolated from isolated from water of an estuary environment.</title>
        <authorList>
            <person name="Yoon J.-H."/>
        </authorList>
    </citation>
    <scope>NUCLEOTIDE SEQUENCE [LARGE SCALE GENOMIC DNA]</scope>
    <source>
        <strain evidence="2 3">KEM-5</strain>
    </source>
</reference>